<accession>Q7UJU5</accession>
<dbReference type="KEGG" id="rba:RB11052"/>
<keyword evidence="3" id="KW-1185">Reference proteome</keyword>
<name>Q7UJU5_RHOBA</name>
<sequence>MADGLTIRPQKPLVRLRRRGVSYLTHQNETLDRIESASHNLFSLRTTPLRMNRIRVKRASSSKEPSLSPPRFPHECSQRERCGKRFGRCVV</sequence>
<protein>
    <submittedName>
        <fullName evidence="2">Uncharacterized protein</fullName>
    </submittedName>
</protein>
<organism evidence="2 3">
    <name type="scientific">Rhodopirellula baltica (strain DSM 10527 / NCIMB 13988 / SH1)</name>
    <dbReference type="NCBI Taxonomy" id="243090"/>
    <lineage>
        <taxon>Bacteria</taxon>
        <taxon>Pseudomonadati</taxon>
        <taxon>Planctomycetota</taxon>
        <taxon>Planctomycetia</taxon>
        <taxon>Pirellulales</taxon>
        <taxon>Pirellulaceae</taxon>
        <taxon>Rhodopirellula</taxon>
    </lineage>
</organism>
<gene>
    <name evidence="2" type="ordered locus">RB11052</name>
</gene>
<reference evidence="2 3" key="1">
    <citation type="journal article" date="2003" name="Proc. Natl. Acad. Sci. U.S.A.">
        <title>Complete genome sequence of the marine planctomycete Pirellula sp. strain 1.</title>
        <authorList>
            <person name="Gloeckner F.O."/>
            <person name="Kube M."/>
            <person name="Bauer M."/>
            <person name="Teeling H."/>
            <person name="Lombardot T."/>
            <person name="Ludwig W."/>
            <person name="Gade D."/>
            <person name="Beck A."/>
            <person name="Borzym K."/>
            <person name="Heitmann K."/>
            <person name="Rabus R."/>
            <person name="Schlesner H."/>
            <person name="Amann R."/>
            <person name="Reinhardt R."/>
        </authorList>
    </citation>
    <scope>NUCLEOTIDE SEQUENCE [LARGE SCALE GENOMIC DNA]</scope>
    <source>
        <strain evidence="3">DSM 10527 / NCIMB 13988 / SH1</strain>
    </source>
</reference>
<dbReference type="STRING" id="243090.RB11052"/>
<dbReference type="AlphaFoldDB" id="Q7UJU5"/>
<dbReference type="EMBL" id="BX294152">
    <property type="protein sequence ID" value="CAD77136.1"/>
    <property type="molecule type" value="Genomic_DNA"/>
</dbReference>
<evidence type="ECO:0000313" key="2">
    <source>
        <dbReference type="EMBL" id="CAD77136.1"/>
    </source>
</evidence>
<proteinExistence type="predicted"/>
<dbReference type="HOGENOM" id="CLU_2424894_0_0_0"/>
<evidence type="ECO:0000256" key="1">
    <source>
        <dbReference type="SAM" id="MobiDB-lite"/>
    </source>
</evidence>
<dbReference type="InParanoid" id="Q7UJU5"/>
<dbReference type="Proteomes" id="UP000001025">
    <property type="component" value="Chromosome"/>
</dbReference>
<feature type="region of interest" description="Disordered" evidence="1">
    <location>
        <begin position="58"/>
        <end position="77"/>
    </location>
</feature>
<evidence type="ECO:0000313" key="3">
    <source>
        <dbReference type="Proteomes" id="UP000001025"/>
    </source>
</evidence>
<dbReference type="EnsemblBacteria" id="CAD77136">
    <property type="protein sequence ID" value="CAD77136"/>
    <property type="gene ID" value="RB11052"/>
</dbReference>